<accession>A0A0S4IVZ1</accession>
<dbReference type="InterPro" id="IPR045247">
    <property type="entry name" value="Oye-like"/>
</dbReference>
<reference evidence="2" key="1">
    <citation type="submission" date="2015-09" db="EMBL/GenBank/DDBJ databases">
        <authorList>
            <consortium name="Pathogen Informatics"/>
        </authorList>
    </citation>
    <scope>NUCLEOTIDE SEQUENCE [LARGE SCALE GENOMIC DNA]</scope>
    <source>
        <strain evidence="2">Lake Konstanz</strain>
    </source>
</reference>
<dbReference type="EMBL" id="CYKH01000711">
    <property type="protein sequence ID" value="CUG23371.1"/>
    <property type="molecule type" value="Genomic_DNA"/>
</dbReference>
<dbReference type="GO" id="GO:0005737">
    <property type="term" value="C:cytoplasm"/>
    <property type="evidence" value="ECO:0007669"/>
    <property type="project" value="UniProtKB-ARBA"/>
</dbReference>
<dbReference type="VEuPathDB" id="TriTrypDB:BSAL_76135"/>
<dbReference type="PANTHER" id="PTHR22893">
    <property type="entry name" value="NADH OXIDOREDUCTASE-RELATED"/>
    <property type="match status" value="1"/>
</dbReference>
<dbReference type="AlphaFoldDB" id="A0A0S4IVZ1"/>
<keyword evidence="2" id="KW-1185">Reference proteome</keyword>
<dbReference type="GO" id="GO:0016491">
    <property type="term" value="F:oxidoreductase activity"/>
    <property type="evidence" value="ECO:0007669"/>
    <property type="project" value="InterPro"/>
</dbReference>
<dbReference type="InterPro" id="IPR013785">
    <property type="entry name" value="Aldolase_TIM"/>
</dbReference>
<protein>
    <submittedName>
        <fullName evidence="1">NADH:flavin oxidoreductase, putative</fullName>
    </submittedName>
</protein>
<feature type="non-terminal residue" evidence="1">
    <location>
        <position position="1"/>
    </location>
</feature>
<proteinExistence type="predicted"/>
<sequence>FQEMGAEDNVETFDAAIKLAASFQIGGIEVMDGLGFGFHKKTEPYTLAQARVAIAAGNPAGTTALAGNVGYTLETAEKAVAEGRADIITFGRPYMSNPDLPERFRESVPLAADPQYPDWWGTDTAEGYITFPRATAKATAPSLLGTPLGRRRSRATWATRWRLRRRRSLRAARTSSRLAARTCRTPTCRSASARVCRWLLTRSTPTGGAPTLLRATLRSPAQLPRRQLSGSSEACNFRFFINKLLYANEDSESQFYLPEREKNDKG</sequence>
<dbReference type="SUPFAM" id="SSF51395">
    <property type="entry name" value="FMN-linked oxidoreductases"/>
    <property type="match status" value="1"/>
</dbReference>
<evidence type="ECO:0000313" key="2">
    <source>
        <dbReference type="Proteomes" id="UP000051952"/>
    </source>
</evidence>
<dbReference type="OrthoDB" id="258354at2759"/>
<name>A0A0S4IVZ1_BODSA</name>
<dbReference type="Proteomes" id="UP000051952">
    <property type="component" value="Unassembled WGS sequence"/>
</dbReference>
<dbReference type="PANTHER" id="PTHR22893:SF91">
    <property type="entry name" value="NADPH DEHYDROGENASE 2-RELATED"/>
    <property type="match status" value="1"/>
</dbReference>
<dbReference type="Gene3D" id="3.20.20.70">
    <property type="entry name" value="Aldolase class I"/>
    <property type="match status" value="1"/>
</dbReference>
<organism evidence="1 2">
    <name type="scientific">Bodo saltans</name>
    <name type="common">Flagellated protozoan</name>
    <dbReference type="NCBI Taxonomy" id="75058"/>
    <lineage>
        <taxon>Eukaryota</taxon>
        <taxon>Discoba</taxon>
        <taxon>Euglenozoa</taxon>
        <taxon>Kinetoplastea</taxon>
        <taxon>Metakinetoplastina</taxon>
        <taxon>Eubodonida</taxon>
        <taxon>Bodonidae</taxon>
        <taxon>Bodo</taxon>
    </lineage>
</organism>
<gene>
    <name evidence="1" type="ORF">BSAL_76135</name>
</gene>
<evidence type="ECO:0000313" key="1">
    <source>
        <dbReference type="EMBL" id="CUG23371.1"/>
    </source>
</evidence>
<dbReference type="GO" id="GO:0010181">
    <property type="term" value="F:FMN binding"/>
    <property type="evidence" value="ECO:0007669"/>
    <property type="project" value="InterPro"/>
</dbReference>